<proteinExistence type="predicted"/>
<name>X0Y9G6_9ZZZZ</name>
<evidence type="ECO:0000313" key="2">
    <source>
        <dbReference type="EMBL" id="GAG45403.1"/>
    </source>
</evidence>
<reference evidence="2" key="1">
    <citation type="journal article" date="2014" name="Front. Microbiol.">
        <title>High frequency of phylogenetically diverse reductive dehalogenase-homologous genes in deep subseafloor sedimentary metagenomes.</title>
        <authorList>
            <person name="Kawai M."/>
            <person name="Futagami T."/>
            <person name="Toyoda A."/>
            <person name="Takaki Y."/>
            <person name="Nishi S."/>
            <person name="Hori S."/>
            <person name="Arai W."/>
            <person name="Tsubouchi T."/>
            <person name="Morono Y."/>
            <person name="Uchiyama I."/>
            <person name="Ito T."/>
            <person name="Fujiyama A."/>
            <person name="Inagaki F."/>
            <person name="Takami H."/>
        </authorList>
    </citation>
    <scope>NUCLEOTIDE SEQUENCE</scope>
    <source>
        <strain evidence="2">Expedition CK06-06</strain>
    </source>
</reference>
<feature type="region of interest" description="Disordered" evidence="1">
    <location>
        <begin position="1"/>
        <end position="41"/>
    </location>
</feature>
<feature type="compositionally biased region" description="Polar residues" evidence="1">
    <location>
        <begin position="1"/>
        <end position="16"/>
    </location>
</feature>
<dbReference type="AlphaFoldDB" id="X0Y9G6"/>
<dbReference type="EMBL" id="BARS01052757">
    <property type="protein sequence ID" value="GAG45403.1"/>
    <property type="molecule type" value="Genomic_DNA"/>
</dbReference>
<comment type="caution">
    <text evidence="2">The sequence shown here is derived from an EMBL/GenBank/DDBJ whole genome shotgun (WGS) entry which is preliminary data.</text>
</comment>
<gene>
    <name evidence="2" type="ORF">S01H1_78389</name>
</gene>
<evidence type="ECO:0000256" key="1">
    <source>
        <dbReference type="SAM" id="MobiDB-lite"/>
    </source>
</evidence>
<sequence length="74" mass="8006">MCSVANASVDDSSNGGNPPPEKKIPIDNEDVISDDGGNPPIATTGTIVPMANQVKLLFHLDSNYYYWDFCPNCM</sequence>
<organism evidence="2">
    <name type="scientific">marine sediment metagenome</name>
    <dbReference type="NCBI Taxonomy" id="412755"/>
    <lineage>
        <taxon>unclassified sequences</taxon>
        <taxon>metagenomes</taxon>
        <taxon>ecological metagenomes</taxon>
    </lineage>
</organism>
<accession>X0Y9G6</accession>
<protein>
    <submittedName>
        <fullName evidence="2">Uncharacterized protein</fullName>
    </submittedName>
</protein>